<feature type="compositionally biased region" description="Gly residues" evidence="1">
    <location>
        <begin position="171"/>
        <end position="180"/>
    </location>
</feature>
<name>A0A2N6NZR5_BEABA</name>
<feature type="region of interest" description="Disordered" evidence="1">
    <location>
        <begin position="444"/>
        <end position="468"/>
    </location>
</feature>
<comment type="caution">
    <text evidence="2">The sequence shown here is derived from an EMBL/GenBank/DDBJ whole genome shotgun (WGS) entry which is preliminary data.</text>
</comment>
<sequence>MAQSADTSFAYMGGCGSNTMPPPRHWPIQINEDAAWHAVMGRGDASGPSDAEANASSVLNGNGTEDESADAITDSGSSYQESVFSGHGERGGGYASSIMQPDFGSQVGQDPNATWLDIMEDSTARYYARSIAFSDFTGDGQEDARRPRFQPSLDGESVTDSYVHQESIFSGRGGRGGGHGSIFSSVHDGRTRASRTTAFSAAQRAMDNALADPAMEIDDDHATLVPPVVIAETGAGADIVDPDHWNQLGLTPTPTGIHASSASAMASWTGPASLRSAAASSVPSTDATEIVAHLPCEFRRYKACMDTFPLHRSGAGIDNWTDHMVRTRTHLYHRLPPSSGCWFCSETFSVDEQHRADRAVLTEVYKKRMRHIARHYLNGDVRNSTVAVAATPPRDAGFEEHLKNNGIWKPAPGDGGEAQQGAARVPMSNDLRDPIRDYTVGIRTPRSARSDAQYVTAGRRGRERAHHQ</sequence>
<dbReference type="Proteomes" id="UP000235728">
    <property type="component" value="Unassembled WGS sequence"/>
</dbReference>
<feature type="region of interest" description="Disordered" evidence="1">
    <location>
        <begin position="137"/>
        <end position="189"/>
    </location>
</feature>
<proteinExistence type="predicted"/>
<feature type="region of interest" description="Disordered" evidence="1">
    <location>
        <begin position="41"/>
        <end position="106"/>
    </location>
</feature>
<dbReference type="AlphaFoldDB" id="A0A2N6NZR5"/>
<feature type="compositionally biased region" description="Basic residues" evidence="1">
    <location>
        <begin position="459"/>
        <end position="468"/>
    </location>
</feature>
<evidence type="ECO:0000313" key="3">
    <source>
        <dbReference type="Proteomes" id="UP000235728"/>
    </source>
</evidence>
<gene>
    <name evidence="2" type="ORF">BM221_000180</name>
</gene>
<evidence type="ECO:0000256" key="1">
    <source>
        <dbReference type="SAM" id="MobiDB-lite"/>
    </source>
</evidence>
<feature type="compositionally biased region" description="Polar residues" evidence="1">
    <location>
        <begin position="54"/>
        <end position="63"/>
    </location>
</feature>
<organism evidence="2 3">
    <name type="scientific">Beauveria bassiana</name>
    <name type="common">White muscardine disease fungus</name>
    <name type="synonym">Tritirachium shiotae</name>
    <dbReference type="NCBI Taxonomy" id="176275"/>
    <lineage>
        <taxon>Eukaryota</taxon>
        <taxon>Fungi</taxon>
        <taxon>Dikarya</taxon>
        <taxon>Ascomycota</taxon>
        <taxon>Pezizomycotina</taxon>
        <taxon>Sordariomycetes</taxon>
        <taxon>Hypocreomycetidae</taxon>
        <taxon>Hypocreales</taxon>
        <taxon>Cordycipitaceae</taxon>
        <taxon>Beauveria</taxon>
    </lineage>
</organism>
<dbReference type="EMBL" id="MRVG01000001">
    <property type="protein sequence ID" value="PMB72763.1"/>
    <property type="molecule type" value="Genomic_DNA"/>
</dbReference>
<accession>A0A2N6NZR5</accession>
<feature type="region of interest" description="Disordered" evidence="1">
    <location>
        <begin position="410"/>
        <end position="431"/>
    </location>
</feature>
<reference evidence="2 3" key="1">
    <citation type="journal article" date="2016" name="Appl. Microbiol. Biotechnol.">
        <title>Characterization of T-DNA insertion mutants with decreased virulence in the entomopathogenic fungus Beauveria bassiana JEF-007.</title>
        <authorList>
            <person name="Kim S."/>
            <person name="Lee S.J."/>
            <person name="Nai Y.S."/>
            <person name="Yu J.S."/>
            <person name="Lee M.R."/>
            <person name="Yang Y.T."/>
            <person name="Kim J.S."/>
        </authorList>
    </citation>
    <scope>NUCLEOTIDE SEQUENCE [LARGE SCALE GENOMIC DNA]</scope>
    <source>
        <strain evidence="2 3">JEF-007</strain>
    </source>
</reference>
<evidence type="ECO:0000313" key="2">
    <source>
        <dbReference type="EMBL" id="PMB72763.1"/>
    </source>
</evidence>
<protein>
    <submittedName>
        <fullName evidence="2">Uncharacterized protein</fullName>
    </submittedName>
</protein>
<feature type="compositionally biased region" description="Polar residues" evidence="1">
    <location>
        <begin position="74"/>
        <end position="83"/>
    </location>
</feature>